<gene>
    <name evidence="3" type="ORF">P691DRAFT_683055</name>
</gene>
<evidence type="ECO:0000313" key="3">
    <source>
        <dbReference type="EMBL" id="KAF9441716.1"/>
    </source>
</evidence>
<evidence type="ECO:0000313" key="4">
    <source>
        <dbReference type="Proteomes" id="UP000807342"/>
    </source>
</evidence>
<organism evidence="3 4">
    <name type="scientific">Macrolepiota fuliginosa MF-IS2</name>
    <dbReference type="NCBI Taxonomy" id="1400762"/>
    <lineage>
        <taxon>Eukaryota</taxon>
        <taxon>Fungi</taxon>
        <taxon>Dikarya</taxon>
        <taxon>Basidiomycota</taxon>
        <taxon>Agaricomycotina</taxon>
        <taxon>Agaricomycetes</taxon>
        <taxon>Agaricomycetidae</taxon>
        <taxon>Agaricales</taxon>
        <taxon>Agaricineae</taxon>
        <taxon>Agaricaceae</taxon>
        <taxon>Macrolepiota</taxon>
    </lineage>
</organism>
<keyword evidence="4" id="KW-1185">Reference proteome</keyword>
<evidence type="ECO:0000256" key="1">
    <source>
        <dbReference type="ARBA" id="ARBA00022737"/>
    </source>
</evidence>
<dbReference type="OrthoDB" id="4760524at2759"/>
<sequence>MPIFSNAQGLVINNSQFTDQQINQVASGPTGIDILFGATIPEAAYNSSARDQPPLCFPGTREQHIEDIVHWAIPAIGSTPSPIFRMNGPAGVGKSAIAQTCVEKIKAEGKLGAAFFFSIDGRNQHTHFFTTVAYQLTTVFPDYHNLIERKLRRDRTLIDKAVASQFWELIVEPLRELERNGKGIGNRIPIFVDGLDECEDERAQCTIIEVIATAARDGATPLCWAFFSRPEPHIEATFSKTDIAVLCHTVTILPDSSEAKREIELYLRAGFEDILRRHNISPDHPWPSDNNIKTLTNATNGLFVYAATTLRFIDRTGSHGPEGPLREVLAVISQNGTTTAPFAELDAFYTLIMRRIPAKILLHVRLLLAILCHLDSSPSAIVMANLLRLSKMEHQTICNRLSAVLRVSDQSEIFKLEDGIRTNQPYYQHPKISLDALGKLSDSIFFRSGGRMTFYHKSFRDFLIDPKRSDVFWFEPCAIYPVLFNHCYKLRLDFENCYRLCDSSESSGIILIPSCL</sequence>
<dbReference type="Proteomes" id="UP000807342">
    <property type="component" value="Unassembled WGS sequence"/>
</dbReference>
<dbReference type="InterPro" id="IPR027417">
    <property type="entry name" value="P-loop_NTPase"/>
</dbReference>
<dbReference type="AlphaFoldDB" id="A0A9P5X1H0"/>
<protein>
    <recommendedName>
        <fullName evidence="2">Nephrocystin 3-like N-terminal domain-containing protein</fullName>
    </recommendedName>
</protein>
<dbReference type="InterPro" id="IPR056884">
    <property type="entry name" value="NPHP3-like_N"/>
</dbReference>
<dbReference type="PANTHER" id="PTHR10039:SF14">
    <property type="entry name" value="NACHT DOMAIN-CONTAINING PROTEIN"/>
    <property type="match status" value="1"/>
</dbReference>
<proteinExistence type="predicted"/>
<dbReference type="SUPFAM" id="SSF52540">
    <property type="entry name" value="P-loop containing nucleoside triphosphate hydrolases"/>
    <property type="match status" value="2"/>
</dbReference>
<dbReference type="Pfam" id="PF24883">
    <property type="entry name" value="NPHP3_N"/>
    <property type="match status" value="1"/>
</dbReference>
<comment type="caution">
    <text evidence="3">The sequence shown here is derived from an EMBL/GenBank/DDBJ whole genome shotgun (WGS) entry which is preliminary data.</text>
</comment>
<reference evidence="3" key="1">
    <citation type="submission" date="2020-11" db="EMBL/GenBank/DDBJ databases">
        <authorList>
            <consortium name="DOE Joint Genome Institute"/>
            <person name="Ahrendt S."/>
            <person name="Riley R."/>
            <person name="Andreopoulos W."/>
            <person name="Labutti K."/>
            <person name="Pangilinan J."/>
            <person name="Ruiz-Duenas F.J."/>
            <person name="Barrasa J.M."/>
            <person name="Sanchez-Garcia M."/>
            <person name="Camarero S."/>
            <person name="Miyauchi S."/>
            <person name="Serrano A."/>
            <person name="Linde D."/>
            <person name="Babiker R."/>
            <person name="Drula E."/>
            <person name="Ayuso-Fernandez I."/>
            <person name="Pacheco R."/>
            <person name="Padilla G."/>
            <person name="Ferreira P."/>
            <person name="Barriuso J."/>
            <person name="Kellner H."/>
            <person name="Castanera R."/>
            <person name="Alfaro M."/>
            <person name="Ramirez L."/>
            <person name="Pisabarro A.G."/>
            <person name="Kuo A."/>
            <person name="Tritt A."/>
            <person name="Lipzen A."/>
            <person name="He G."/>
            <person name="Yan M."/>
            <person name="Ng V."/>
            <person name="Cullen D."/>
            <person name="Martin F."/>
            <person name="Rosso M.-N."/>
            <person name="Henrissat B."/>
            <person name="Hibbett D."/>
            <person name="Martinez A.T."/>
            <person name="Grigoriev I.V."/>
        </authorList>
    </citation>
    <scope>NUCLEOTIDE SEQUENCE</scope>
    <source>
        <strain evidence="3">MF-IS2</strain>
    </source>
</reference>
<accession>A0A9P5X1H0</accession>
<dbReference type="Gene3D" id="3.40.50.300">
    <property type="entry name" value="P-loop containing nucleotide triphosphate hydrolases"/>
    <property type="match status" value="1"/>
</dbReference>
<evidence type="ECO:0000259" key="2">
    <source>
        <dbReference type="Pfam" id="PF24883"/>
    </source>
</evidence>
<name>A0A9P5X1H0_9AGAR</name>
<keyword evidence="1" id="KW-0677">Repeat</keyword>
<dbReference type="PANTHER" id="PTHR10039">
    <property type="entry name" value="AMELOGENIN"/>
    <property type="match status" value="1"/>
</dbReference>
<dbReference type="EMBL" id="MU151808">
    <property type="protein sequence ID" value="KAF9441716.1"/>
    <property type="molecule type" value="Genomic_DNA"/>
</dbReference>
<feature type="domain" description="Nephrocystin 3-like N-terminal" evidence="2">
    <location>
        <begin position="79"/>
        <end position="229"/>
    </location>
</feature>